<dbReference type="GeneID" id="79586831"/>
<dbReference type="EMBL" id="OP380269">
    <property type="protein sequence ID" value="UYD21567.1"/>
    <property type="molecule type" value="Genomic_DNA"/>
</dbReference>
<sequence>MMKSERLPTEAEQLKETLLAFIAEEAGMVKGLAAQSKKDLAREVVHLRGLVKTIKEATSRVRTSGPEFGHAEAFMLMTYARVEGEGPDQLLVWNSRDGVTPFVVNIGASKYQHAVSSMQGPHFDLPRDLEPTHKWVTRTDREVLEAWHRTMDKAVELGKIERDKAEAMRDNLEVAESWHYRIGLVNLATGRFTDDEVLTAASALTEA</sequence>
<reference evidence="1 2" key="1">
    <citation type="submission" date="2022-09" db="EMBL/GenBank/DDBJ databases">
        <authorList>
            <person name="Huang Z.W."/>
            <person name="Li Y.Y."/>
            <person name="Yang H.J."/>
        </authorList>
    </citation>
    <scope>NUCLEOTIDE SEQUENCE [LARGE SCALE GENOMIC DNA]</scope>
</reference>
<accession>A0AAX3D1M6</accession>
<name>A0AAX3D1M6_9CAUD</name>
<proteinExistence type="predicted"/>
<dbReference type="KEGG" id="vg:79586831"/>
<dbReference type="RefSeq" id="YP_010739367.1">
    <property type="nucleotide sequence ID" value="NC_073039.1"/>
</dbReference>
<organism evidence="1 2">
    <name type="scientific">Pseudomonas phage phiH1</name>
    <dbReference type="NCBI Taxonomy" id="2982871"/>
    <lineage>
        <taxon>Viruses</taxon>
        <taxon>Duplodnaviria</taxon>
        <taxon>Heunggongvirae</taxon>
        <taxon>Uroviricota</taxon>
        <taxon>Caudoviricetes</taxon>
        <taxon>Mesyanzhinovviridae</taxon>
        <taxon>Bradleyvirinae</taxon>
        <taxon>Pamexvirus</taxon>
        <taxon>Pamexvirus phiH1</taxon>
    </lineage>
</organism>
<dbReference type="Proteomes" id="UP001156368">
    <property type="component" value="Segment"/>
</dbReference>
<evidence type="ECO:0000313" key="1">
    <source>
        <dbReference type="EMBL" id="UYD21567.1"/>
    </source>
</evidence>
<evidence type="ECO:0000313" key="2">
    <source>
        <dbReference type="Proteomes" id="UP001156368"/>
    </source>
</evidence>
<keyword evidence="2" id="KW-1185">Reference proteome</keyword>
<protein>
    <submittedName>
        <fullName evidence="1">Uncharacterized protein</fullName>
    </submittedName>
</protein>